<accession>A0AAN7AGG5</accession>
<gene>
    <name evidence="7" type="ORF">QBC35DRAFT_451976</name>
</gene>
<keyword evidence="2" id="KW-0596">Phosphopantetheine</keyword>
<dbReference type="Gene3D" id="3.30.559.10">
    <property type="entry name" value="Chloramphenicol acetyltransferase-like domain"/>
    <property type="match status" value="6"/>
</dbReference>
<dbReference type="Gene3D" id="3.40.50.12780">
    <property type="entry name" value="N-terminal domain of ligase-like"/>
    <property type="match status" value="3"/>
</dbReference>
<dbReference type="SUPFAM" id="SSF56801">
    <property type="entry name" value="Acetyl-CoA synthetase-like"/>
    <property type="match status" value="3"/>
</dbReference>
<sequence length="4997" mass="551806">MAQQTLHHEGVHTGRDSQLSILHHPATRLPGPSLLHLLVHDPLLDNTPAIDFLDDDETQETLTYHELHRLSNNLAAKITTGISARDQKQANKFVIPVLIPQGPNLYIALLAILKAGGAFCPLNLDVPLERAKFILNDVDAKVIITTQALASRLTQDDPAHLVLVIDSEERRVPDQNTTDAVQHRQPTPQDLAYVMYTSGSTGTPKGVGVSHDAATQSLLAHDRHIPQFSRFLQFAAPTFDVSVFEIFFPFLRGKTLVTCTRSALLNDLPGVMKRMTVDACELTPSVAGSLLRKRENAPDLRLLLTIGEMLTKPVVQEFGGNHDRSSMLWGMYGPTEAAIHCTVQPAFACDTAVGNIGIPFDTVSAFILDLPEDDNMPWEFKVLPVGEVGELAVGGHQLADGYVNRPEMTAKAFIETPYGRLYRTGDKARILSDGTLECLGRIGGGQVKLRGQRMELGEVEHAALRADVCHSAVAAVINSILVLFCAIDQVEGALEAIMASCQAWLPGFMVPGDTVVLTSFPRLPSGKIDRKGLIAHYSSSQESGAELREAAETKYFGFKDEVEKQLCDVVGRTLEMGGPIHPVHSLSQAGLDSITAIAVTSALRRHDFDIDPFDILGSRNVSSLYAIIRGKQNVTQTTPLLPSLEKDSDITVPENLPPGLGLGHRSVESIYPCTPLQASMLAETVADSRAYCNWIKLRFAPPDPNAPKPLSLSAIRSRFVALVQEHDILRTGFVHHSGQFLQVVFHSTDEALLDCVAESTSTASEFMTPDFSLESGHDFLQPFRVLLLKPGDDSEIDVIVQLHHAIYDGWSWDILLEELIGHSVTRQEPRYRPQFKEVVSYYQSLEYRDASSVAEEFWAENLLGYQPPTPPNLRQEVTETSEVCTTSLSMKISPVELRRCLQKIQCGPQTVFQAALAWIWSAMVGTEDVAIGSVTSGRTIPVAGIEDTVGPCIASVPLRVNFAQVRTLKDLLLSTHAANRALLPHSLLPLAEIKRAAGIRAGKLIYDVLFVYQESIYSRTASGSDCVKVVEQRDHLETQLLVEMEPKVSEFQCRITYHADIFPHDQIRVLGDCLRELVPYLLGNLNEEVGVLQNAFSKSLLAIYNPQPKAFTGIPDLALAVERVVEESPQKEALCFAEQITDDIVISTTLTFQELNRIANKIAYHLRERQIQEGDVVGIMMEKSILLYAGILAILKTGCAYLPLLPSTPLARTHTIFQQAKVKICVTDTSTLSHVDGQLPVDFLDVQTLDYQSTPSGNVRITNDPDRLAYVIYTSGSTGIPKGVCVTQLNITSNLDVLSRIYPVKEDSRLLQSCSQAFDVSVFEIFFAWTQGMCLCSGTNDTLFEDLERSLRKLGVTHLSMTPTVASLVEPAHVPGVEFLVTAGEAMTDVVARKWGEKLYQGYGPSETTNICSVKRMGPRQVIQHLGWSFENTSTFVMFKDSTHLTPIGCLGEFCFGGDQVAQGYLDMPDLTSAKFIDHPEYGRLYRSGDIGRMLPDGSMVILGRVDEQIKLRGQRIELGEVTATLKLSDSIADCATLFLKEKDGHPADQIVSYVVPIDRQDNDFHILDLEDGLAIQVQSLFELVSSRVPGYMVPSAIIPISVLPTTASGKLDRGRLSGIFRNLDRDTLRLVSPGEATDNVVGDWTDAELKIASSVSEALGVRKQEIERWTPLVTLGLDSISAIQVSKNLHSVVGKRLPISSVLQNATVARLAKVLATVGSESKHDVSPRELVLLPKQLEDKIAGKLHQESRAFEKILPCTPLQEAMLAASSGKELYLNRMILRIHGNHAVLQKVWMELTARHGILRTCFLATDDKQHPIVQVILAESKLEWLNFDGANADDIDHRVQQQVALIPDSIDSFEPVISLAHIMVGEDRYLSFVCHHALYDGVAIERLLYEAEQLYNGISLPPPPSYDHFLHESLKLPSSTDEFWVDYLNEFQPKLTSHLDAEQSHNGSFTHTRTLDIPLMQVKEKAKELGVSLLTLMQSSWAETLACLLRTNDVCFGNVVSGRSIMIEGIEELVAPCFNTVPVRVNLSGNERNIDLMKSLQSSQSRLMYYQFTPLRRIQALFSNSGSGYGSRRLFDTLLLLQQAPRELQPDIWTLERDEGEMDVPLVCEVIPFTSGDELVIKLHILGNTLSQQVACMIADLFFHALKTSLQFPGSHVLSSVEIHQSLKDTLDLVPLKALSTRTSATETPQAFTDELWSPNEASVRKVLATLSSWDIRRIGKQTTIFQLGLDSISAVQIASSLRKLGHKVLASDVIEKPTCESLAQQIDTREGAADVMETYDVSTFRSHVEGEVLARGLSSASIEAVLPCTPLQAGMMVQFLKSGGADYFNYLSFAVVANISPKMLSKAWRDVCMTHPILRTGITPVEHDEIAFAMIQYCFETFSPEIQTFELGNSFNIEEWRSGVRKLMRGNSEEKLWAVALQQTGQGLSMHLAIHHVLYDAHSLQIMLGDLVKSLQGVKLLPDSSNHKAVSDILGQVKALATNGGQFWKQQLENVVINGFPVMTPLRHSLRHVLVESLSSSTPSAKLEQAVAGAGYTLQVVLQAAWTRVLASYLGEPSVVFGVVLSGRNTDATRRAAFPCITTLPVIAKNDESNQRLLTGMMQYNTKLYKQQHQSLTRVQQWLGLSDTKLFDTLLVYQKFDLDTPQYQPWHILDEQANADYPVSIEVEPRRDGQLGYQITFFDDVLPKEQAQILLQQFDAAVNHLALSPDGHENRLFESRPDIFSILPPEKPELPSEFEFLHQFVERQADLTPDAIALHFVGSFNGDAVEEERWTYEELNLNGNRVSQLLLPHVKTGDIVAVYFDKCPEAYFSILGILKAGCAFVALDPGAPSSRNQFIVQDSRASVLVTTVDRKNTLDFKVLVPVLGVDKRVIEALSLEYPVPSRPLKPSDVAYCLYTSGTTGTPKGCEITHDNTVQCMLAFQHIVRGHWTAESRWLQFASLHFDVSVLEQYWSWSVGITLVAAPRDVILEDLAGTISRLEITHIDLTPSLARLVHPNDVPSLCRGVFITGGEPLKQEILDLWGEKGVIYNFYGPTETTIGVTVFPQVPVTGRASNIGKQFINVGSFVLKPGTDQPVLRGAVGELCVSGRLVGKGYLHRDDLTAERFPTLQPFGERIYRTGDLVRVLHDGCFDFLGRADDQVKLRGQRLEIGEINHAIRKGVDEIKDVATLVVRNEIQHKDLLVSFIIDNKGKKRDNQTSLEVLEGPEASRLCWMAKDACRSKLPGYMIPTYVLQLPYIPLSANNKAEIKQLRRFFGTISQDKLVALASSSDNSTQKLTPIGETIASAVTKLQGLATNSVTPDSSIFELGIDSISVLRLSRALKRAGLPQASPSLLLSHPRIGDLSRALEGHKAHSNAELVAEARQLVQACAHKNRLLVCKAFGITPDEIEYIAPCSPLQQGMLSRPTAYFNTFQFILRPETDVSRLRSAFERTVDAVPILRSKFLATSDGFAQVALKHAKLAWTEVQAEDITSSSDTDQLSQTREAWIAKNQELIVCPMEVVHIQQAKTLALHIFHALYDANSLQLILNRIADEYWAVDHSQESNSVPSFLDALCHGPLQNFGTSRQFWVEHLQNAAIQSHQKFSASVVLSTMFTEPFAVLESLAAKLGVTHQAIIQAAWVSVLAKLRSLDPTIGIIVSGQALDLDGAERVVGPLFNTLPFHARLLNHTNNDSPSTWSSLIRQCHDFNTSALAFQHTPLRDIQKWCSQGKPLFDTLFSFQREDEISVQRSKLWHEIEAQANADYALALEATLCSGGQLRLQLVSQREAVDDIILEVMKDELKKSFEAMASDPDQAVGTFAAIDTTRAPSTHDGLPRLEAKSVIAANFEWSGHSAEVRRKIAALAGVSEDTITPATSIFELGLDSIDVIKLSAKLKDIKTHEIMKAQTIGNILELIEVRAAKKGSGAGSLSSGDEEWERHKQLIQTIATNVLNPIPGQDLSTVAPTTPLQEAMVAEMIDSDFQLYFNHDVLELSPAVEISRLMAAWRQVVVNSAILRTVFVPVDIPTLDSAYCQVTRFDSRYLSTKPPFWFETTLQNEDGLPRACEEARLRAHKGAGLSDLFQLTYLTVTGSRRRFLVLSLAHALYDGWSLGLLHRDVRAAYDGNPPPQRYNDCYKVVNDIMLGNQSAAAEFWSGFLDGAVPTMISSNGHSTEKRTHRSEVVSASPASKIINFCKTKAVTLQALGQACWASLLASRTGSLDVTFGVVVSGRDSVALEEAMFPTMNTVAVRSVLHGTVSSWLRYTQDNISSIARFQHFGLRQAQKIAKSNGPLFNTLFILQRQPPTTEGSQNVDVLWKSIDGSAEIEYPVCVEIEMTDGGLVWRLACDGRYIPQSETHSLLGQLDNILNYLLSPPDVDVLVFSGREVSICGLPLILPTSQDAISATTVVEPESPSGIWTATESTIREVLSEVSGVPAQAIIQSHSIYHLGLDSVSAIKASSALRKRGIVISFREMLKAKSITEMAKLVLDSSAIPQVGAVQTNSAGSPLALKEMDIEDLLSDVGINMSNVEMVMPATPMQVHLLSVWQNTKGAIFYPEFKYEIKGKTDLASIVSAWNNLVAEQAILRTTFVATSSRELPILQAIMKSQSAKQATAVLALPSKPKKLFSRLKRRFLPGRSSTPWISCTPRGTQSQPFTFLEAKVNGENNWALRLRIHHALYDAVSLPALMQRFAELLRGDKARDFDLHSDFEKVVNGEYSLEYKTAQQGFWVEYLKGAKNTPWQFGMPLPSPKKRRTFQDITDIADSRPLQSRAWTRCVQRGAIRDVNPVLQRCKANGVGIQAVFLASYARFLSHSQQKKNDVVFGIYLANRRDDDDAQRLTTVKFPTLRLVPLRVRLPDQADLWDVAAKIQEDIHAISSGTIASAGLWEVEEWTGVTVDSFVNFLGSDIKAESKSDGKVGGGETEKNVVKATGEGGDVEQERRFNEEPEELKGNLVRGSYKAPIDIEAALEDGGLTIGVFGPGERLGEDAAGAVIKELVKSLEELVRV</sequence>
<dbReference type="InterPro" id="IPR001242">
    <property type="entry name" value="Condensation_dom"/>
</dbReference>
<dbReference type="InterPro" id="IPR020806">
    <property type="entry name" value="PKS_PP-bd"/>
</dbReference>
<dbReference type="CDD" id="cd05918">
    <property type="entry name" value="A_NRPS_SidN3_like"/>
    <property type="match status" value="3"/>
</dbReference>
<evidence type="ECO:0000259" key="6">
    <source>
        <dbReference type="PROSITE" id="PS50075"/>
    </source>
</evidence>
<dbReference type="FunFam" id="3.40.50.12780:FF:000024">
    <property type="entry name" value="Nonribosomal siderophore peptide synthase SidC"/>
    <property type="match status" value="2"/>
</dbReference>
<dbReference type="CDD" id="cd19542">
    <property type="entry name" value="CT_NRPS-like"/>
    <property type="match status" value="1"/>
</dbReference>
<keyword evidence="3" id="KW-0597">Phosphoprotein</keyword>
<dbReference type="FunFam" id="3.30.300.30:FF:000033">
    <property type="entry name" value="Nonribosomal siderophore peptide synthase SidC"/>
    <property type="match status" value="1"/>
</dbReference>
<dbReference type="NCBIfam" id="NF003417">
    <property type="entry name" value="PRK04813.1"/>
    <property type="match status" value="3"/>
</dbReference>
<dbReference type="FunFam" id="3.40.50.980:FF:000001">
    <property type="entry name" value="Non-ribosomal peptide synthetase"/>
    <property type="match status" value="2"/>
</dbReference>
<reference evidence="7" key="1">
    <citation type="journal article" date="2023" name="Mol. Phylogenet. Evol.">
        <title>Genome-scale phylogeny and comparative genomics of the fungal order Sordariales.</title>
        <authorList>
            <person name="Hensen N."/>
            <person name="Bonometti L."/>
            <person name="Westerberg I."/>
            <person name="Brannstrom I.O."/>
            <person name="Guillou S."/>
            <person name="Cros-Aarteil S."/>
            <person name="Calhoun S."/>
            <person name="Haridas S."/>
            <person name="Kuo A."/>
            <person name="Mondo S."/>
            <person name="Pangilinan J."/>
            <person name="Riley R."/>
            <person name="LaButti K."/>
            <person name="Andreopoulos B."/>
            <person name="Lipzen A."/>
            <person name="Chen C."/>
            <person name="Yan M."/>
            <person name="Daum C."/>
            <person name="Ng V."/>
            <person name="Clum A."/>
            <person name="Steindorff A."/>
            <person name="Ohm R.A."/>
            <person name="Martin F."/>
            <person name="Silar P."/>
            <person name="Natvig D.O."/>
            <person name="Lalanne C."/>
            <person name="Gautier V."/>
            <person name="Ament-Velasquez S.L."/>
            <person name="Kruys A."/>
            <person name="Hutchinson M.I."/>
            <person name="Powell A.J."/>
            <person name="Barry K."/>
            <person name="Miller A.N."/>
            <person name="Grigoriev I.V."/>
            <person name="Debuchy R."/>
            <person name="Gladieux P."/>
            <person name="Hiltunen Thoren M."/>
            <person name="Johannesson H."/>
        </authorList>
    </citation>
    <scope>NUCLEOTIDE SEQUENCE</scope>
    <source>
        <strain evidence="7">PSN309</strain>
    </source>
</reference>
<dbReference type="InterPro" id="IPR020845">
    <property type="entry name" value="AMP-binding_CS"/>
</dbReference>
<dbReference type="InterPro" id="IPR009081">
    <property type="entry name" value="PP-bd_ACP"/>
</dbReference>
<dbReference type="InterPro" id="IPR000873">
    <property type="entry name" value="AMP-dep_synth/lig_dom"/>
</dbReference>
<dbReference type="GO" id="GO:0016874">
    <property type="term" value="F:ligase activity"/>
    <property type="evidence" value="ECO:0007669"/>
    <property type="project" value="UniProtKB-KW"/>
</dbReference>
<dbReference type="InterPro" id="IPR042099">
    <property type="entry name" value="ANL_N_sf"/>
</dbReference>
<keyword evidence="8" id="KW-1185">Reference proteome</keyword>
<feature type="domain" description="Carrier" evidence="6">
    <location>
        <begin position="2206"/>
        <end position="2279"/>
    </location>
</feature>
<dbReference type="InterPro" id="IPR036736">
    <property type="entry name" value="ACP-like_sf"/>
</dbReference>
<evidence type="ECO:0000313" key="8">
    <source>
        <dbReference type="Proteomes" id="UP001302126"/>
    </source>
</evidence>
<evidence type="ECO:0000256" key="4">
    <source>
        <dbReference type="ARBA" id="ARBA00022598"/>
    </source>
</evidence>
<reference evidence="7" key="2">
    <citation type="submission" date="2023-05" db="EMBL/GenBank/DDBJ databases">
        <authorList>
            <consortium name="Lawrence Berkeley National Laboratory"/>
            <person name="Steindorff A."/>
            <person name="Hensen N."/>
            <person name="Bonometti L."/>
            <person name="Westerberg I."/>
            <person name="Brannstrom I.O."/>
            <person name="Guillou S."/>
            <person name="Cros-Aarteil S."/>
            <person name="Calhoun S."/>
            <person name="Haridas S."/>
            <person name="Kuo A."/>
            <person name="Mondo S."/>
            <person name="Pangilinan J."/>
            <person name="Riley R."/>
            <person name="Labutti K."/>
            <person name="Andreopoulos B."/>
            <person name="Lipzen A."/>
            <person name="Chen C."/>
            <person name="Yanf M."/>
            <person name="Daum C."/>
            <person name="Ng V."/>
            <person name="Clum A."/>
            <person name="Ohm R."/>
            <person name="Martin F."/>
            <person name="Silar P."/>
            <person name="Natvig D."/>
            <person name="Lalanne C."/>
            <person name="Gautier V."/>
            <person name="Ament-Velasquez S.L."/>
            <person name="Kruys A."/>
            <person name="Hutchinson M.I."/>
            <person name="Powell A.J."/>
            <person name="Barry K."/>
            <person name="Miller A.N."/>
            <person name="Grigoriev I.V."/>
            <person name="Debuchy R."/>
            <person name="Gladieux P."/>
            <person name="Thoren M.H."/>
            <person name="Johannesson H."/>
        </authorList>
    </citation>
    <scope>NUCLEOTIDE SEQUENCE</scope>
    <source>
        <strain evidence="7">PSN309</strain>
    </source>
</reference>
<feature type="domain" description="Carrier" evidence="6">
    <location>
        <begin position="4408"/>
        <end position="4481"/>
    </location>
</feature>
<dbReference type="Gene3D" id="3.30.559.30">
    <property type="entry name" value="Nonribosomal peptide synthetase, condensation domain"/>
    <property type="match status" value="6"/>
</dbReference>
<evidence type="ECO:0000256" key="1">
    <source>
        <dbReference type="ARBA" id="ARBA00004924"/>
    </source>
</evidence>
<dbReference type="SUPFAM" id="SSF52777">
    <property type="entry name" value="CoA-dependent acyltransferases"/>
    <property type="match status" value="12"/>
</dbReference>
<dbReference type="GO" id="GO:0005737">
    <property type="term" value="C:cytoplasm"/>
    <property type="evidence" value="ECO:0007669"/>
    <property type="project" value="TreeGrafter"/>
</dbReference>
<dbReference type="PROSITE" id="PS50075">
    <property type="entry name" value="CARRIER"/>
    <property type="match status" value="5"/>
</dbReference>
<dbReference type="InterPro" id="IPR010071">
    <property type="entry name" value="AA_adenyl_dom"/>
</dbReference>
<dbReference type="GO" id="GO:0031169">
    <property type="term" value="P:ferrichrome biosynthetic process"/>
    <property type="evidence" value="ECO:0007669"/>
    <property type="project" value="UniProtKB-ARBA"/>
</dbReference>
<evidence type="ECO:0000313" key="7">
    <source>
        <dbReference type="EMBL" id="KAK4187701.1"/>
    </source>
</evidence>
<dbReference type="PROSITE" id="PS00012">
    <property type="entry name" value="PHOSPHOPANTETHEINE"/>
    <property type="match status" value="6"/>
</dbReference>
<dbReference type="Pfam" id="PF00668">
    <property type="entry name" value="Condensation"/>
    <property type="match status" value="6"/>
</dbReference>
<evidence type="ECO:0000256" key="2">
    <source>
        <dbReference type="ARBA" id="ARBA00022450"/>
    </source>
</evidence>
<evidence type="ECO:0000256" key="3">
    <source>
        <dbReference type="ARBA" id="ARBA00022553"/>
    </source>
</evidence>
<dbReference type="Pfam" id="PF00550">
    <property type="entry name" value="PP-binding"/>
    <property type="match status" value="6"/>
</dbReference>
<keyword evidence="4" id="KW-0436">Ligase</keyword>
<dbReference type="Pfam" id="PF00501">
    <property type="entry name" value="AMP-binding"/>
    <property type="match status" value="3"/>
</dbReference>
<proteinExistence type="inferred from homology"/>
<dbReference type="GO" id="GO:0031177">
    <property type="term" value="F:phosphopantetheine binding"/>
    <property type="evidence" value="ECO:0007669"/>
    <property type="project" value="InterPro"/>
</dbReference>
<dbReference type="GO" id="GO:0043041">
    <property type="term" value="P:amino acid activation for nonribosomal peptide biosynthetic process"/>
    <property type="evidence" value="ECO:0007669"/>
    <property type="project" value="TreeGrafter"/>
</dbReference>
<dbReference type="SMART" id="SM00823">
    <property type="entry name" value="PKS_PP"/>
    <property type="match status" value="5"/>
</dbReference>
<dbReference type="InterPro" id="IPR023213">
    <property type="entry name" value="CAT-like_dom_sf"/>
</dbReference>
<evidence type="ECO:0000256" key="5">
    <source>
        <dbReference type="ARBA" id="ARBA00029454"/>
    </source>
</evidence>
<dbReference type="PROSITE" id="PS00455">
    <property type="entry name" value="AMP_BINDING"/>
    <property type="match status" value="2"/>
</dbReference>
<dbReference type="Gene3D" id="1.10.1200.10">
    <property type="entry name" value="ACP-like"/>
    <property type="match status" value="6"/>
</dbReference>
<dbReference type="InterPro" id="IPR045851">
    <property type="entry name" value="AMP-bd_C_sf"/>
</dbReference>
<dbReference type="SUPFAM" id="SSF47336">
    <property type="entry name" value="ACP-like"/>
    <property type="match status" value="6"/>
</dbReference>
<dbReference type="NCBIfam" id="TIGR01733">
    <property type="entry name" value="AA-adenyl-dom"/>
    <property type="match status" value="3"/>
</dbReference>
<dbReference type="PANTHER" id="PTHR45527">
    <property type="entry name" value="NONRIBOSOMAL PEPTIDE SYNTHETASE"/>
    <property type="match status" value="1"/>
</dbReference>
<comment type="caution">
    <text evidence="7">The sequence shown here is derived from an EMBL/GenBank/DDBJ whole genome shotgun (WGS) entry which is preliminary data.</text>
</comment>
<comment type="pathway">
    <text evidence="1">Siderophore biosynthesis.</text>
</comment>
<dbReference type="PANTHER" id="PTHR45527:SF1">
    <property type="entry name" value="FATTY ACID SYNTHASE"/>
    <property type="match status" value="1"/>
</dbReference>
<feature type="domain" description="Carrier" evidence="6">
    <location>
        <begin position="1643"/>
        <end position="1720"/>
    </location>
</feature>
<protein>
    <submittedName>
        <fullName evidence="7">Non-ribosomal peptide synthetase</fullName>
    </submittedName>
</protein>
<feature type="domain" description="Carrier" evidence="6">
    <location>
        <begin position="557"/>
        <end position="632"/>
    </location>
</feature>
<dbReference type="Proteomes" id="UP001302126">
    <property type="component" value="Unassembled WGS sequence"/>
</dbReference>
<dbReference type="EMBL" id="MU864398">
    <property type="protein sequence ID" value="KAK4187701.1"/>
    <property type="molecule type" value="Genomic_DNA"/>
</dbReference>
<dbReference type="GO" id="GO:0010106">
    <property type="term" value="P:cellular response to iron ion starvation"/>
    <property type="evidence" value="ECO:0007669"/>
    <property type="project" value="UniProtKB-ARBA"/>
</dbReference>
<feature type="domain" description="Carrier" evidence="6">
    <location>
        <begin position="3286"/>
        <end position="3363"/>
    </location>
</feature>
<dbReference type="FunFam" id="3.30.300.30:FF:000015">
    <property type="entry name" value="Nonribosomal peptide synthase SidD"/>
    <property type="match status" value="1"/>
</dbReference>
<dbReference type="InterPro" id="IPR006162">
    <property type="entry name" value="Ppantetheine_attach_site"/>
</dbReference>
<organism evidence="7 8">
    <name type="scientific">Podospora australis</name>
    <dbReference type="NCBI Taxonomy" id="1536484"/>
    <lineage>
        <taxon>Eukaryota</taxon>
        <taxon>Fungi</taxon>
        <taxon>Dikarya</taxon>
        <taxon>Ascomycota</taxon>
        <taxon>Pezizomycotina</taxon>
        <taxon>Sordariomycetes</taxon>
        <taxon>Sordariomycetidae</taxon>
        <taxon>Sordariales</taxon>
        <taxon>Podosporaceae</taxon>
        <taxon>Podospora</taxon>
    </lineage>
</organism>
<dbReference type="Gene3D" id="3.30.300.30">
    <property type="match status" value="3"/>
</dbReference>
<comment type="similarity">
    <text evidence="5">Belongs to the NRP synthetase family.</text>
</comment>
<name>A0AAN7AGG5_9PEZI</name>